<comment type="caution">
    <text evidence="2">The sequence shown here is derived from an EMBL/GenBank/DDBJ whole genome shotgun (WGS) entry which is preliminary data.</text>
</comment>
<sequence length="147" mass="16106">MQLKLFTPLGLTLALLIGNSLSWRSPVAVAETVEIAQAAPSASQFVTVDRSHPTTGSFRIVTENGQQYLEFDQQFSTGGGPDVEVILYRSATIPTAIAEADYVKLDQLQRLRGSQRYSIPADIDLDEYGSVGIWCRTFNITFGYAAL</sequence>
<dbReference type="InterPro" id="IPR019545">
    <property type="entry name" value="DM13_domain"/>
</dbReference>
<proteinExistence type="predicted"/>
<reference evidence="2 3" key="1">
    <citation type="submission" date="2024-10" db="EMBL/GenBank/DDBJ databases">
        <authorList>
            <person name="Ratan Roy A."/>
            <person name="Morales Sandoval P.H."/>
            <person name="De Los Santos Villalobos S."/>
            <person name="Chakraborty S."/>
            <person name="Mukherjee J."/>
        </authorList>
    </citation>
    <scope>NUCLEOTIDE SEQUENCE [LARGE SCALE GENOMIC DNA]</scope>
    <source>
        <strain evidence="2 3">S1</strain>
    </source>
</reference>
<name>A0ABW6IF17_9CYAN</name>
<gene>
    <name evidence="2" type="ORF">ACFVKH_10825</name>
</gene>
<dbReference type="Proteomes" id="UP001600165">
    <property type="component" value="Unassembled WGS sequence"/>
</dbReference>
<keyword evidence="3" id="KW-1185">Reference proteome</keyword>
<dbReference type="RefSeq" id="WP_377964841.1">
    <property type="nucleotide sequence ID" value="NZ_JBHZOL010000071.1"/>
</dbReference>
<evidence type="ECO:0000259" key="1">
    <source>
        <dbReference type="PROSITE" id="PS51549"/>
    </source>
</evidence>
<evidence type="ECO:0000313" key="2">
    <source>
        <dbReference type="EMBL" id="MFE4106772.1"/>
    </source>
</evidence>
<accession>A0ABW6IF17</accession>
<dbReference type="PROSITE" id="PS51549">
    <property type="entry name" value="DM13"/>
    <property type="match status" value="1"/>
</dbReference>
<evidence type="ECO:0000313" key="3">
    <source>
        <dbReference type="Proteomes" id="UP001600165"/>
    </source>
</evidence>
<dbReference type="Pfam" id="PF10517">
    <property type="entry name" value="DM13"/>
    <property type="match status" value="1"/>
</dbReference>
<dbReference type="EMBL" id="JBHZOL010000071">
    <property type="protein sequence ID" value="MFE4106772.1"/>
    <property type="molecule type" value="Genomic_DNA"/>
</dbReference>
<organism evidence="2 3">
    <name type="scientific">Almyronema epifaneia S1</name>
    <dbReference type="NCBI Taxonomy" id="2991925"/>
    <lineage>
        <taxon>Bacteria</taxon>
        <taxon>Bacillati</taxon>
        <taxon>Cyanobacteriota</taxon>
        <taxon>Cyanophyceae</taxon>
        <taxon>Nodosilineales</taxon>
        <taxon>Nodosilineaceae</taxon>
        <taxon>Almyronema</taxon>
        <taxon>Almyronema epifaneia</taxon>
    </lineage>
</organism>
<protein>
    <submittedName>
        <fullName evidence="2">DM13 domain-containing protein</fullName>
    </submittedName>
</protein>
<feature type="domain" description="DM13" evidence="1">
    <location>
        <begin position="43"/>
        <end position="147"/>
    </location>
</feature>